<dbReference type="EMBL" id="ADMT01000043">
    <property type="protein sequence ID" value="EFF84386.1"/>
    <property type="molecule type" value="Genomic_DNA"/>
</dbReference>
<reference evidence="3" key="1">
    <citation type="submission" date="2010-03" db="EMBL/GenBank/DDBJ databases">
        <title>Complete sequence of Mobiluncus curtisii ATCC 43063.</title>
        <authorList>
            <person name="Muzny D."/>
            <person name="Qin X."/>
            <person name="Deng J."/>
            <person name="Jiang H."/>
            <person name="Liu Y."/>
            <person name="Qu J."/>
            <person name="Song X.-Z."/>
            <person name="Zhang L."/>
            <person name="Thornton R."/>
            <person name="Coyle M."/>
            <person name="Francisco L."/>
            <person name="Jackson L."/>
            <person name="Javaid M."/>
            <person name="Korchina V."/>
            <person name="Kovar C."/>
            <person name="Mata R."/>
            <person name="Mathew T."/>
            <person name="Ngo R."/>
            <person name="Nguyen L."/>
            <person name="Nguyen N."/>
            <person name="Okwuonu G."/>
            <person name="Ongeri F."/>
            <person name="Pham C."/>
            <person name="Simmons D."/>
            <person name="Wilczek-Boney K."/>
            <person name="Hale W."/>
            <person name="Jakkamsetti A."/>
            <person name="Pham P."/>
            <person name="Ruth R."/>
            <person name="San Lucas F."/>
            <person name="Warren J."/>
            <person name="Zhang J."/>
            <person name="Zhao Z."/>
            <person name="Zhou C."/>
            <person name="Zhu D."/>
            <person name="Lee S."/>
            <person name="Bess C."/>
            <person name="Blankenburg K."/>
            <person name="Forbes L."/>
            <person name="Fu Q."/>
            <person name="Gubbala S."/>
            <person name="Hirani K."/>
            <person name="Jayaseelan J.C."/>
            <person name="Lara F."/>
            <person name="Munidasa M."/>
            <person name="Palculict T."/>
            <person name="Patil S."/>
            <person name="Pu L.-L."/>
            <person name="Saada N."/>
            <person name="Tang L."/>
            <person name="Weissenberger G."/>
            <person name="Zhu Y."/>
            <person name="Hemphill L."/>
            <person name="Shang Y."/>
            <person name="Youmans B."/>
            <person name="Ayvaz T."/>
            <person name="Ross M."/>
            <person name="Santibanez J."/>
            <person name="Aqrawi P."/>
            <person name="Gross S."/>
            <person name="Joshi V."/>
            <person name="Fowler G."/>
            <person name="Nazareth L."/>
            <person name="Reid J."/>
            <person name="Worley K."/>
            <person name="Petrosino J."/>
            <person name="Highlander S."/>
            <person name="Gibbs R."/>
            <person name="Gibbs R."/>
        </authorList>
    </citation>
    <scope>NUCLEOTIDE SEQUENCE [LARGE SCALE GENOMIC DNA]</scope>
    <source>
        <strain evidence="3">ATCC 19194</strain>
    </source>
</reference>
<keyword evidence="1" id="KW-0812">Transmembrane</keyword>
<feature type="non-terminal residue" evidence="2">
    <location>
        <position position="119"/>
    </location>
</feature>
<protein>
    <submittedName>
        <fullName evidence="2">Uncharacterized protein</fullName>
    </submittedName>
</protein>
<feature type="transmembrane region" description="Helical" evidence="1">
    <location>
        <begin position="62"/>
        <end position="82"/>
    </location>
</feature>
<name>D4XK93_ACIHA</name>
<dbReference type="AlphaFoldDB" id="D4XK93"/>
<evidence type="ECO:0000256" key="1">
    <source>
        <dbReference type="SAM" id="Phobius"/>
    </source>
</evidence>
<evidence type="ECO:0000313" key="3">
    <source>
        <dbReference type="Proteomes" id="UP000003085"/>
    </source>
</evidence>
<evidence type="ECO:0000313" key="2">
    <source>
        <dbReference type="EMBL" id="EFF84386.1"/>
    </source>
</evidence>
<accession>D4XK93</accession>
<organism evidence="2 3">
    <name type="scientific">Acinetobacter haemolyticus ATCC 19194</name>
    <dbReference type="NCBI Taxonomy" id="707232"/>
    <lineage>
        <taxon>Bacteria</taxon>
        <taxon>Pseudomonadati</taxon>
        <taxon>Pseudomonadota</taxon>
        <taxon>Gammaproteobacteria</taxon>
        <taxon>Moraxellales</taxon>
        <taxon>Moraxellaceae</taxon>
        <taxon>Acinetobacter</taxon>
    </lineage>
</organism>
<keyword evidence="1" id="KW-1133">Transmembrane helix</keyword>
<gene>
    <name evidence="2" type="ORF">HMP0015_0135</name>
</gene>
<keyword evidence="1" id="KW-0472">Membrane</keyword>
<dbReference type="Proteomes" id="UP000003085">
    <property type="component" value="Unassembled WGS sequence"/>
</dbReference>
<dbReference type="HOGENOM" id="CLU_2077838_0_0_6"/>
<proteinExistence type="predicted"/>
<feature type="transmembrane region" description="Helical" evidence="1">
    <location>
        <begin position="12"/>
        <end position="31"/>
    </location>
</feature>
<sequence>MSTILKKEADLIYSIIEKLWIATAIFTLYFLTGNIIEILKQGYSIEINNLGLKKFLELNEHIFKIPVFSAAITTILLGWITVKIYLSTYFTTHENNLNSQEVNRYSTYLKHYENFTMMG</sequence>
<comment type="caution">
    <text evidence="2">The sequence shown here is derived from an EMBL/GenBank/DDBJ whole genome shotgun (WGS) entry which is preliminary data.</text>
</comment>